<proteinExistence type="predicted"/>
<keyword evidence="1" id="KW-0479">Metal-binding</keyword>
<protein>
    <recommendedName>
        <fullName evidence="5">Fibrinogen C-terminal domain-containing protein</fullName>
    </recommendedName>
</protein>
<sequence>MTKNSYVIILLWFSMYYGFGQVGIGTTTPDNSAILELNSTTQGLLLPRMTANQRDAIASPAEGLLIYNLDSNCFQFYTGTAWSSCLGAAASVTNRLDCGSITSHGSYIAGNLLTNSNTITVDILVNSIDTYSITTNTVNGYRFSASGIFSSLGVNTITLTGSGTPIANQTDTFTLNFAGTSLTCNIDVTVAQNFANCLDYLNAGFTTDGIYAIDPDGTGGNPAYDCYCDMTNDGGGWTLVFNHNLAGGYWTNDLEAYEHNTGSPGLTTNKYSILSRLDDIKNNTDYEFRLHYPTLNLTNHWSQTFDPRSGRSGTNPVPGYTPINIDMPNGGWGGLELSGNTNYLGGSIGWFYSYFAIGHNNNWYSGIPAENSATDRIQLFIR</sequence>
<dbReference type="NCBIfam" id="NF040941">
    <property type="entry name" value="GGGWT_bact"/>
    <property type="match status" value="1"/>
</dbReference>
<dbReference type="Gene3D" id="3.90.215.10">
    <property type="entry name" value="Gamma Fibrinogen, chain A, domain 1"/>
    <property type="match status" value="1"/>
</dbReference>
<dbReference type="PANTHER" id="PTHR16146:SF46">
    <property type="entry name" value="INTELECTIN-1A-RELATED"/>
    <property type="match status" value="1"/>
</dbReference>
<evidence type="ECO:0000313" key="6">
    <source>
        <dbReference type="EMBL" id="NMH86300.1"/>
    </source>
</evidence>
<feature type="domain" description="Fibrinogen C-terminal" evidence="5">
    <location>
        <begin position="188"/>
        <end position="243"/>
    </location>
</feature>
<evidence type="ECO:0000256" key="3">
    <source>
        <dbReference type="ARBA" id="ARBA00022837"/>
    </source>
</evidence>
<dbReference type="SUPFAM" id="SSF56496">
    <property type="entry name" value="Fibrinogen C-terminal domain-like"/>
    <property type="match status" value="1"/>
</dbReference>
<evidence type="ECO:0000256" key="4">
    <source>
        <dbReference type="ARBA" id="ARBA00023157"/>
    </source>
</evidence>
<gene>
    <name evidence="6" type="ORF">HHX25_02170</name>
</gene>
<name>A0ABX1RTH5_9FLAO</name>
<dbReference type="EMBL" id="JABBHF010000001">
    <property type="protein sequence ID" value="NMH86300.1"/>
    <property type="molecule type" value="Genomic_DNA"/>
</dbReference>
<dbReference type="RefSeq" id="WP_169669605.1">
    <property type="nucleotide sequence ID" value="NZ_JABBHF010000001.1"/>
</dbReference>
<dbReference type="InterPro" id="IPR002181">
    <property type="entry name" value="Fibrinogen_a/b/g_C_dom"/>
</dbReference>
<evidence type="ECO:0000259" key="5">
    <source>
        <dbReference type="PROSITE" id="PS51406"/>
    </source>
</evidence>
<reference evidence="6 7" key="1">
    <citation type="submission" date="2020-04" db="EMBL/GenBank/DDBJ databases">
        <title>A Flavivirga sp. nov.</title>
        <authorList>
            <person name="Sun X."/>
        </authorList>
    </citation>
    <scope>NUCLEOTIDE SEQUENCE [LARGE SCALE GENOMIC DNA]</scope>
    <source>
        <strain evidence="6 7">Y03</strain>
    </source>
</reference>
<dbReference type="Pfam" id="PF00147">
    <property type="entry name" value="Fibrinogen_C"/>
    <property type="match status" value="1"/>
</dbReference>
<dbReference type="PANTHER" id="PTHR16146">
    <property type="entry name" value="INTELECTIN"/>
    <property type="match status" value="1"/>
</dbReference>
<dbReference type="InterPro" id="IPR014716">
    <property type="entry name" value="Fibrinogen_a/b/g_C_1"/>
</dbReference>
<dbReference type="InterPro" id="IPR036056">
    <property type="entry name" value="Fibrinogen-like_C"/>
</dbReference>
<evidence type="ECO:0000256" key="2">
    <source>
        <dbReference type="ARBA" id="ARBA00022734"/>
    </source>
</evidence>
<keyword evidence="3" id="KW-0106">Calcium</keyword>
<keyword evidence="4" id="KW-1015">Disulfide bond</keyword>
<dbReference type="Proteomes" id="UP000746690">
    <property type="component" value="Unassembled WGS sequence"/>
</dbReference>
<accession>A0ABX1RTH5</accession>
<dbReference type="PROSITE" id="PS51406">
    <property type="entry name" value="FIBRINOGEN_C_2"/>
    <property type="match status" value="1"/>
</dbReference>
<evidence type="ECO:0000313" key="7">
    <source>
        <dbReference type="Proteomes" id="UP000746690"/>
    </source>
</evidence>
<organism evidence="6 7">
    <name type="scientific">Flavivirga algicola</name>
    <dbReference type="NCBI Taxonomy" id="2729136"/>
    <lineage>
        <taxon>Bacteria</taxon>
        <taxon>Pseudomonadati</taxon>
        <taxon>Bacteroidota</taxon>
        <taxon>Flavobacteriia</taxon>
        <taxon>Flavobacteriales</taxon>
        <taxon>Flavobacteriaceae</taxon>
        <taxon>Flavivirga</taxon>
    </lineage>
</organism>
<comment type="caution">
    <text evidence="6">The sequence shown here is derived from an EMBL/GenBank/DDBJ whole genome shotgun (WGS) entry which is preliminary data.</text>
</comment>
<keyword evidence="2" id="KW-0430">Lectin</keyword>
<keyword evidence="7" id="KW-1185">Reference proteome</keyword>
<evidence type="ECO:0000256" key="1">
    <source>
        <dbReference type="ARBA" id="ARBA00022723"/>
    </source>
</evidence>